<reference evidence="1" key="1">
    <citation type="journal article" date="2021" name="Genome Biol. Evol.">
        <title>A High-Quality Reference Genome for a Parasitic Bivalve with Doubly Uniparental Inheritance (Bivalvia: Unionida).</title>
        <authorList>
            <person name="Smith C.H."/>
        </authorList>
    </citation>
    <scope>NUCLEOTIDE SEQUENCE</scope>
    <source>
        <strain evidence="1">CHS0354</strain>
    </source>
</reference>
<evidence type="ECO:0000313" key="1">
    <source>
        <dbReference type="EMBL" id="KAK3602260.1"/>
    </source>
</evidence>
<reference evidence="1" key="2">
    <citation type="journal article" date="2021" name="Genome Biol. Evol.">
        <title>Developing a high-quality reference genome for a parasitic bivalve with doubly uniparental inheritance (Bivalvia: Unionida).</title>
        <authorList>
            <person name="Smith C.H."/>
        </authorList>
    </citation>
    <scope>NUCLEOTIDE SEQUENCE</scope>
    <source>
        <strain evidence="1">CHS0354</strain>
        <tissue evidence="1">Mantle</tissue>
    </source>
</reference>
<protein>
    <submittedName>
        <fullName evidence="1">Uncharacterized protein</fullName>
    </submittedName>
</protein>
<reference evidence="1" key="3">
    <citation type="submission" date="2023-05" db="EMBL/GenBank/DDBJ databases">
        <authorList>
            <person name="Smith C.H."/>
        </authorList>
    </citation>
    <scope>NUCLEOTIDE SEQUENCE</scope>
    <source>
        <strain evidence="1">CHS0354</strain>
        <tissue evidence="1">Mantle</tissue>
    </source>
</reference>
<proteinExistence type="predicted"/>
<sequence>MRRILADNTRKCERGRFQERFLWTSTDHCYFVGGCAINSDLFFSYRYDKLDPFVGRSSLLQLFPCFRNNL</sequence>
<evidence type="ECO:0000313" key="2">
    <source>
        <dbReference type="Proteomes" id="UP001195483"/>
    </source>
</evidence>
<feature type="non-terminal residue" evidence="1">
    <location>
        <position position="70"/>
    </location>
</feature>
<organism evidence="1 2">
    <name type="scientific">Potamilus streckersoni</name>
    <dbReference type="NCBI Taxonomy" id="2493646"/>
    <lineage>
        <taxon>Eukaryota</taxon>
        <taxon>Metazoa</taxon>
        <taxon>Spiralia</taxon>
        <taxon>Lophotrochozoa</taxon>
        <taxon>Mollusca</taxon>
        <taxon>Bivalvia</taxon>
        <taxon>Autobranchia</taxon>
        <taxon>Heteroconchia</taxon>
        <taxon>Palaeoheterodonta</taxon>
        <taxon>Unionida</taxon>
        <taxon>Unionoidea</taxon>
        <taxon>Unionidae</taxon>
        <taxon>Ambleminae</taxon>
        <taxon>Lampsilini</taxon>
        <taxon>Potamilus</taxon>
    </lineage>
</organism>
<name>A0AAE0T2W0_9BIVA</name>
<accession>A0AAE0T2W0</accession>
<comment type="caution">
    <text evidence="1">The sequence shown here is derived from an EMBL/GenBank/DDBJ whole genome shotgun (WGS) entry which is preliminary data.</text>
</comment>
<gene>
    <name evidence="1" type="ORF">CHS0354_017639</name>
</gene>
<dbReference type="AlphaFoldDB" id="A0AAE0T2W0"/>
<keyword evidence="2" id="KW-1185">Reference proteome</keyword>
<dbReference type="EMBL" id="JAEAOA010001089">
    <property type="protein sequence ID" value="KAK3602260.1"/>
    <property type="molecule type" value="Genomic_DNA"/>
</dbReference>
<dbReference type="Proteomes" id="UP001195483">
    <property type="component" value="Unassembled WGS sequence"/>
</dbReference>